<evidence type="ECO:0000256" key="1">
    <source>
        <dbReference type="SAM" id="MobiDB-lite"/>
    </source>
</evidence>
<dbReference type="GeneID" id="37203772"/>
<evidence type="ECO:0000259" key="2">
    <source>
        <dbReference type="Pfam" id="PF00651"/>
    </source>
</evidence>
<keyword evidence="4" id="KW-1185">Reference proteome</keyword>
<dbReference type="SUPFAM" id="SSF54695">
    <property type="entry name" value="POZ domain"/>
    <property type="match status" value="1"/>
</dbReference>
<dbReference type="Pfam" id="PF00651">
    <property type="entry name" value="BTB"/>
    <property type="match status" value="1"/>
</dbReference>
<dbReference type="STRING" id="1450537.A0A395I3W6"/>
<organism evidence="3 4">
    <name type="scientific">Aspergillus homomorphus (strain CBS 101889)</name>
    <dbReference type="NCBI Taxonomy" id="1450537"/>
    <lineage>
        <taxon>Eukaryota</taxon>
        <taxon>Fungi</taxon>
        <taxon>Dikarya</taxon>
        <taxon>Ascomycota</taxon>
        <taxon>Pezizomycotina</taxon>
        <taxon>Eurotiomycetes</taxon>
        <taxon>Eurotiomycetidae</taxon>
        <taxon>Eurotiales</taxon>
        <taxon>Aspergillaceae</taxon>
        <taxon>Aspergillus</taxon>
        <taxon>Aspergillus subgen. Circumdati</taxon>
    </lineage>
</organism>
<name>A0A395I3W6_ASPHC</name>
<dbReference type="Gene3D" id="3.30.710.10">
    <property type="entry name" value="Potassium Channel Kv1.1, Chain A"/>
    <property type="match status" value="1"/>
</dbReference>
<evidence type="ECO:0000313" key="4">
    <source>
        <dbReference type="Proteomes" id="UP000248961"/>
    </source>
</evidence>
<proteinExistence type="predicted"/>
<dbReference type="VEuPathDB" id="FungiDB:BO97DRAFT_464110"/>
<gene>
    <name evidence="3" type="ORF">BO97DRAFT_464110</name>
</gene>
<feature type="compositionally biased region" description="Low complexity" evidence="1">
    <location>
        <begin position="97"/>
        <end position="108"/>
    </location>
</feature>
<dbReference type="EMBL" id="KZ824273">
    <property type="protein sequence ID" value="RAL14780.1"/>
    <property type="molecule type" value="Genomic_DNA"/>
</dbReference>
<dbReference type="AlphaFoldDB" id="A0A395I3W6"/>
<reference evidence="3 4" key="1">
    <citation type="submission" date="2018-02" db="EMBL/GenBank/DDBJ databases">
        <title>The genomes of Aspergillus section Nigri reveals drivers in fungal speciation.</title>
        <authorList>
            <consortium name="DOE Joint Genome Institute"/>
            <person name="Vesth T.C."/>
            <person name="Nybo J."/>
            <person name="Theobald S."/>
            <person name="Brandl J."/>
            <person name="Frisvad J.C."/>
            <person name="Nielsen K.F."/>
            <person name="Lyhne E.K."/>
            <person name="Kogle M.E."/>
            <person name="Kuo A."/>
            <person name="Riley R."/>
            <person name="Clum A."/>
            <person name="Nolan M."/>
            <person name="Lipzen A."/>
            <person name="Salamov A."/>
            <person name="Henrissat B."/>
            <person name="Wiebenga A."/>
            <person name="De vries R.P."/>
            <person name="Grigoriev I.V."/>
            <person name="Mortensen U.H."/>
            <person name="Andersen M.R."/>
            <person name="Baker S.E."/>
        </authorList>
    </citation>
    <scope>NUCLEOTIDE SEQUENCE [LARGE SCALE GENOMIC DNA]</scope>
    <source>
        <strain evidence="3 4">CBS 101889</strain>
    </source>
</reference>
<dbReference type="OrthoDB" id="5275938at2759"/>
<dbReference type="RefSeq" id="XP_025553934.1">
    <property type="nucleotide sequence ID" value="XM_025699483.1"/>
</dbReference>
<sequence>MPDTRNYIFDPSGRVTFILTTASFIPQDFPDPTNVDELVPIDLSPAHLPDKKRPQQRNNNPSQTASSAPLRPMISSRPSKRVNLEITTTVAEQVSDEATTTEPQTTTEDQIQASDTKLKFWSPVFEKMFTGAWKESDELQRNGTVTLEIQDWNLWPFLILMQLMHFERHPAKLDIDTLTEVALLADYYQCRKELRKYLSLLLNETSEDIPPSHAHATYMNCLWVSWYPRSWGEFGSYAQLTIYYADGPICANGLPIRRHVLEKLDTARTGALTEIIRRLQESYLDVQQARRRNVRYCGRCDTMLARALGVDLLDDNPVEWPVAPFLGLSIFQLMQTTREEENRPVLVGHRGCVFQFVSPTEDRSISTLLYRLGIERVTLMGCLDEMSGDQR</sequence>
<dbReference type="Proteomes" id="UP000248961">
    <property type="component" value="Unassembled WGS sequence"/>
</dbReference>
<protein>
    <recommendedName>
        <fullName evidence="2">BTB domain-containing protein</fullName>
    </recommendedName>
</protein>
<feature type="domain" description="BTB" evidence="2">
    <location>
        <begin position="110"/>
        <end position="197"/>
    </location>
</feature>
<feature type="region of interest" description="Disordered" evidence="1">
    <location>
        <begin position="44"/>
        <end position="112"/>
    </location>
</feature>
<dbReference type="InterPro" id="IPR011333">
    <property type="entry name" value="SKP1/BTB/POZ_sf"/>
</dbReference>
<accession>A0A395I3W6</accession>
<dbReference type="InterPro" id="IPR000210">
    <property type="entry name" value="BTB/POZ_dom"/>
</dbReference>
<evidence type="ECO:0000313" key="3">
    <source>
        <dbReference type="EMBL" id="RAL14780.1"/>
    </source>
</evidence>
<feature type="compositionally biased region" description="Polar residues" evidence="1">
    <location>
        <begin position="56"/>
        <end position="67"/>
    </location>
</feature>